<protein>
    <submittedName>
        <fullName evidence="6">Uncharacterized protein</fullName>
    </submittedName>
</protein>
<dbReference type="InterPro" id="IPR029063">
    <property type="entry name" value="SAM-dependent_MTases_sf"/>
</dbReference>
<gene>
    <name evidence="6" type="ORF">EVOR1521_LOCUS20689</name>
</gene>
<keyword evidence="3" id="KW-0479">Metal-binding</keyword>
<name>A0AA36J0W0_9DINO</name>
<reference evidence="6" key="1">
    <citation type="submission" date="2023-08" db="EMBL/GenBank/DDBJ databases">
        <authorList>
            <person name="Chen Y."/>
            <person name="Shah S."/>
            <person name="Dougan E. K."/>
            <person name="Thang M."/>
            <person name="Chan C."/>
        </authorList>
    </citation>
    <scope>NUCLEOTIDE SEQUENCE</scope>
</reference>
<keyword evidence="5" id="KW-0560">Oxidoreductase</keyword>
<evidence type="ECO:0000256" key="2">
    <source>
        <dbReference type="ARBA" id="ARBA00008072"/>
    </source>
</evidence>
<dbReference type="SUPFAM" id="SSF56784">
    <property type="entry name" value="HAD-like"/>
    <property type="match status" value="1"/>
</dbReference>
<dbReference type="Gene3D" id="3.40.50.150">
    <property type="entry name" value="Vaccinia Virus protein VP39"/>
    <property type="match status" value="1"/>
</dbReference>
<evidence type="ECO:0000256" key="5">
    <source>
        <dbReference type="ARBA" id="ARBA00023002"/>
    </source>
</evidence>
<dbReference type="AlphaFoldDB" id="A0AA36J0W0"/>
<evidence type="ECO:0000256" key="4">
    <source>
        <dbReference type="ARBA" id="ARBA00022833"/>
    </source>
</evidence>
<proteinExistence type="inferred from homology"/>
<organism evidence="6 7">
    <name type="scientific">Effrenium voratum</name>
    <dbReference type="NCBI Taxonomy" id="2562239"/>
    <lineage>
        <taxon>Eukaryota</taxon>
        <taxon>Sar</taxon>
        <taxon>Alveolata</taxon>
        <taxon>Dinophyceae</taxon>
        <taxon>Suessiales</taxon>
        <taxon>Symbiodiniaceae</taxon>
        <taxon>Effrenium</taxon>
    </lineage>
</organism>
<keyword evidence="4" id="KW-0862">Zinc</keyword>
<dbReference type="InterPro" id="IPR036291">
    <property type="entry name" value="NAD(P)-bd_dom_sf"/>
</dbReference>
<dbReference type="InterPro" id="IPR023214">
    <property type="entry name" value="HAD_sf"/>
</dbReference>
<sequence length="803" mass="87391">MLGSLGRAAFRPRRLPLRSFAARRMILDMDGVLYKNSQVEKAIVHQLERQCGELGIGHKCQELYESHGSTMRGLISEGFLAGDIEAFYRRVYDAVDTSALRSDPLLARQLENLGTQVDFTLASNSPRFFVERVLQALGVSQDLFGGSAGIVCPEAANGWLNKPDPRYFAQLPPGVLFDDAVANCDAAMQVPGLSARRVGREEDVMMLVADELGVVPASWRLSKFDYLQAKERADHASLGPACLQRLKQELAEMPGPLAVLDLGCGGLSMLPVLLEQLPGREIAYTAVDKDEQLLQCAQQRLEATRLPTEVHVRLRCDDAVAAVAAAGQQSLVLGCSILDLLDVERLASALRTHQAGALVYFPIHYAGVTSFEGPLASCAQLLAARYDESLACRGQVTNVTELYSLLGDQLVAEASPWDLRGDDPLLRQLVSFMATNALGFQDLQDLRAAVAAISSGLQLKEELRLRVENVDFLGRVPGTAPRPVMQAGGAGDRTCVEFAAPGRVRVLREPRPQLKDGELLVTARLSGISAGTERRMLLKGPEGEALDTMMPTLQDSCWPLRYGYCLVGVDQTGRRVFCFHPHASHAAVPSGATVAIPEDVPDEDAVFFANMETAISLCQDAQPVLGDRVGLFGLGTVGMLTAALLLEHGHQVAVFDPDRARVDALLRRFPRASELAIGKAADLDVCLEVSGAAPALAQAMGVLRQRGGRLVVGSLYGGEVRLDLGLRFHRAEMTLVTSQVSRVSAPLSARWSPERRKALSWEMLRRVRPKDWIETKKVPITDACSVYQSLLQGQGPLQWIFTY</sequence>
<dbReference type="SUPFAM" id="SSF53335">
    <property type="entry name" value="S-adenosyl-L-methionine-dependent methyltransferases"/>
    <property type="match status" value="1"/>
</dbReference>
<dbReference type="GO" id="GO:0046872">
    <property type="term" value="F:metal ion binding"/>
    <property type="evidence" value="ECO:0007669"/>
    <property type="project" value="UniProtKB-KW"/>
</dbReference>
<dbReference type="InterPro" id="IPR036412">
    <property type="entry name" value="HAD-like_sf"/>
</dbReference>
<dbReference type="Gene3D" id="3.90.180.10">
    <property type="entry name" value="Medium-chain alcohol dehydrogenases, catalytic domain"/>
    <property type="match status" value="1"/>
</dbReference>
<dbReference type="SUPFAM" id="SSF51735">
    <property type="entry name" value="NAD(P)-binding Rossmann-fold domains"/>
    <property type="match status" value="1"/>
</dbReference>
<evidence type="ECO:0000256" key="3">
    <source>
        <dbReference type="ARBA" id="ARBA00022723"/>
    </source>
</evidence>
<evidence type="ECO:0000256" key="1">
    <source>
        <dbReference type="ARBA" id="ARBA00001947"/>
    </source>
</evidence>
<comment type="similarity">
    <text evidence="2">Belongs to the zinc-containing alcohol dehydrogenase family.</text>
</comment>
<dbReference type="CDD" id="cd08255">
    <property type="entry name" value="2-desacetyl-2-hydroxyethyl_bacteriochlorophyllide_like"/>
    <property type="match status" value="1"/>
</dbReference>
<evidence type="ECO:0000313" key="6">
    <source>
        <dbReference type="EMBL" id="CAJ1396459.1"/>
    </source>
</evidence>
<dbReference type="Gene3D" id="3.40.50.1000">
    <property type="entry name" value="HAD superfamily/HAD-like"/>
    <property type="match status" value="1"/>
</dbReference>
<keyword evidence="7" id="KW-1185">Reference proteome</keyword>
<dbReference type="PANTHER" id="PTHR43350">
    <property type="entry name" value="NAD-DEPENDENT ALCOHOL DEHYDROGENASE"/>
    <property type="match status" value="1"/>
</dbReference>
<comment type="caution">
    <text evidence="6">The sequence shown here is derived from an EMBL/GenBank/DDBJ whole genome shotgun (WGS) entry which is preliminary data.</text>
</comment>
<dbReference type="EMBL" id="CAUJNA010003232">
    <property type="protein sequence ID" value="CAJ1396459.1"/>
    <property type="molecule type" value="Genomic_DNA"/>
</dbReference>
<dbReference type="Gene3D" id="3.40.50.720">
    <property type="entry name" value="NAD(P)-binding Rossmann-like Domain"/>
    <property type="match status" value="1"/>
</dbReference>
<dbReference type="SUPFAM" id="SSF50129">
    <property type="entry name" value="GroES-like"/>
    <property type="match status" value="1"/>
</dbReference>
<accession>A0AA36J0W0</accession>
<dbReference type="PANTHER" id="PTHR43350:SF19">
    <property type="entry name" value="D-GULOSIDE 3-DEHYDROGENASE"/>
    <property type="match status" value="1"/>
</dbReference>
<dbReference type="GO" id="GO:0016491">
    <property type="term" value="F:oxidoreductase activity"/>
    <property type="evidence" value="ECO:0007669"/>
    <property type="project" value="UniProtKB-KW"/>
</dbReference>
<comment type="cofactor">
    <cofactor evidence="1">
        <name>Zn(2+)</name>
        <dbReference type="ChEBI" id="CHEBI:29105"/>
    </cofactor>
</comment>
<dbReference type="InterPro" id="IPR011032">
    <property type="entry name" value="GroES-like_sf"/>
</dbReference>
<evidence type="ECO:0000313" key="7">
    <source>
        <dbReference type="Proteomes" id="UP001178507"/>
    </source>
</evidence>
<dbReference type="Proteomes" id="UP001178507">
    <property type="component" value="Unassembled WGS sequence"/>
</dbReference>